<organism evidence="2 3">
    <name type="scientific">Ilyodon furcidens</name>
    <name type="common">goldbreast splitfin</name>
    <dbReference type="NCBI Taxonomy" id="33524"/>
    <lineage>
        <taxon>Eukaryota</taxon>
        <taxon>Metazoa</taxon>
        <taxon>Chordata</taxon>
        <taxon>Craniata</taxon>
        <taxon>Vertebrata</taxon>
        <taxon>Euteleostomi</taxon>
        <taxon>Actinopterygii</taxon>
        <taxon>Neopterygii</taxon>
        <taxon>Teleostei</taxon>
        <taxon>Neoteleostei</taxon>
        <taxon>Acanthomorphata</taxon>
        <taxon>Ovalentaria</taxon>
        <taxon>Atherinomorphae</taxon>
        <taxon>Cyprinodontiformes</taxon>
        <taxon>Goodeidae</taxon>
        <taxon>Ilyodon</taxon>
    </lineage>
</organism>
<reference evidence="2 3" key="1">
    <citation type="submission" date="2021-06" db="EMBL/GenBank/DDBJ databases">
        <authorList>
            <person name="Palmer J.M."/>
        </authorList>
    </citation>
    <scope>NUCLEOTIDE SEQUENCE [LARGE SCALE GENOMIC DNA]</scope>
    <source>
        <strain evidence="3">if_2019</strain>
        <tissue evidence="2">Muscle</tissue>
    </source>
</reference>
<feature type="compositionally biased region" description="Polar residues" evidence="1">
    <location>
        <begin position="30"/>
        <end position="44"/>
    </location>
</feature>
<feature type="compositionally biased region" description="Polar residues" evidence="1">
    <location>
        <begin position="54"/>
        <end position="64"/>
    </location>
</feature>
<proteinExistence type="predicted"/>
<dbReference type="Proteomes" id="UP001482620">
    <property type="component" value="Unassembled WGS sequence"/>
</dbReference>
<protein>
    <submittedName>
        <fullName evidence="2">Uncharacterized protein</fullName>
    </submittedName>
</protein>
<gene>
    <name evidence="2" type="ORF">ILYODFUR_012453</name>
</gene>
<keyword evidence="3" id="KW-1185">Reference proteome</keyword>
<dbReference type="EMBL" id="JAHRIQ010024149">
    <property type="protein sequence ID" value="MEQ2228801.1"/>
    <property type="molecule type" value="Genomic_DNA"/>
</dbReference>
<comment type="caution">
    <text evidence="2">The sequence shown here is derived from an EMBL/GenBank/DDBJ whole genome shotgun (WGS) entry which is preliminary data.</text>
</comment>
<feature type="compositionally biased region" description="Low complexity" evidence="1">
    <location>
        <begin position="18"/>
        <end position="29"/>
    </location>
</feature>
<feature type="region of interest" description="Disordered" evidence="1">
    <location>
        <begin position="18"/>
        <end position="73"/>
    </location>
</feature>
<evidence type="ECO:0000256" key="1">
    <source>
        <dbReference type="SAM" id="MobiDB-lite"/>
    </source>
</evidence>
<sequence>MSTKWSVWCHGSVTRWCSSPSPCSYVSSSKTRSLSSPVSGTTGRSDPVEPPETGLNQTNHSSLPVSAHSDQHH</sequence>
<name>A0ABV0T9R5_9TELE</name>
<accession>A0ABV0T9R5</accession>
<evidence type="ECO:0000313" key="3">
    <source>
        <dbReference type="Proteomes" id="UP001482620"/>
    </source>
</evidence>
<evidence type="ECO:0000313" key="2">
    <source>
        <dbReference type="EMBL" id="MEQ2228801.1"/>
    </source>
</evidence>